<dbReference type="AlphaFoldDB" id="R7V6A7"/>
<dbReference type="FunCoup" id="R7V6A7">
    <property type="interactions" value="1268"/>
</dbReference>
<dbReference type="STRING" id="283909.R7V6A7"/>
<proteinExistence type="inferred from homology"/>
<evidence type="ECO:0000313" key="6">
    <source>
        <dbReference type="Proteomes" id="UP000014760"/>
    </source>
</evidence>
<dbReference type="PANTHER" id="PTHR46342:SF1">
    <property type="entry name" value="ALPHA-CATULIN"/>
    <property type="match status" value="1"/>
</dbReference>
<dbReference type="InterPro" id="IPR006077">
    <property type="entry name" value="Vinculin/catenin"/>
</dbReference>
<dbReference type="HOGENOM" id="CLU_015314_4_0_1"/>
<keyword evidence="6" id="KW-1185">Reference proteome</keyword>
<dbReference type="GO" id="GO:0051015">
    <property type="term" value="F:actin filament binding"/>
    <property type="evidence" value="ECO:0007669"/>
    <property type="project" value="InterPro"/>
</dbReference>
<dbReference type="OrthoDB" id="6376697at2759"/>
<sequence>TFTQITTLVNHRDKPIKSEKTLRALLRVGQAVNLAVERFVTVGESIAEENHDIRRDMCDACKEARTAGATIQRLTDVNLEDLQLHAAAEKTAMVRAARQLLSAITKVLILADRVVVKELIAAKDKVTSSLNHLETVTGFTDFVKAFSQFGNDMVKLAHVSGDRQNDLKSDKARTQMAVTRSVLEKSTMMLLTSSKTYLRHPETDFSRHNRDAVFVQTRKALETIHQLATEGANVSGDVSPSVNGDSGISLAQHQPSASRAIKEFEDLVDMSRVTLLSPSSEAKLLGSLETLIETTQDFTDSAYTNHSNRERIILLCERLRQELATLGRAGHNPNSKETGSPSQEMESAILQTKEACRALRKQLQDTALDQASEVFKSNVDHCLLGAMKTAGLNAEKERVNETSVKFEEHSEQLQEVCKLLRHVAGTETLVVIAEHLESQLKCLCPSTTQACRTLSFNSMSKIAKENVDVFNDAWAGIINELSVLVKDINDVCQGKSERQKHGTTAKSLRPVKLSAEEQAKIAKLGLEMKLITSEMDAEAEKWEDPHNEIVRRAKNMSSMAFAMYLFTRGEGPLKTTQDLFTQAEYFAEEGVKLFKIIKDFSSQVPNGIPRSDLLTCLDKLPVFCHQLNFTLKSPTMGKAATFNKVDSVIQDTKNLMNAISKVVTACFICATKVSS</sequence>
<dbReference type="InterPro" id="IPR036723">
    <property type="entry name" value="Alpha-catenin/vinculin-like_sf"/>
</dbReference>
<dbReference type="SUPFAM" id="SSF47220">
    <property type="entry name" value="alpha-catenin/vinculin-like"/>
    <property type="match status" value="3"/>
</dbReference>
<dbReference type="GO" id="GO:0007266">
    <property type="term" value="P:Rho protein signal transduction"/>
    <property type="evidence" value="ECO:0007669"/>
    <property type="project" value="InterPro"/>
</dbReference>
<accession>R7V6A7</accession>
<reference evidence="5" key="3">
    <citation type="submission" date="2015-06" db="UniProtKB">
        <authorList>
            <consortium name="EnsemblMetazoa"/>
        </authorList>
    </citation>
    <scope>IDENTIFICATION</scope>
</reference>
<dbReference type="GO" id="GO:0005737">
    <property type="term" value="C:cytoplasm"/>
    <property type="evidence" value="ECO:0007669"/>
    <property type="project" value="UniProtKB-SubCell"/>
</dbReference>
<reference evidence="4 6" key="2">
    <citation type="journal article" date="2013" name="Nature">
        <title>Insights into bilaterian evolution from three spiralian genomes.</title>
        <authorList>
            <person name="Simakov O."/>
            <person name="Marletaz F."/>
            <person name="Cho S.J."/>
            <person name="Edsinger-Gonzales E."/>
            <person name="Havlak P."/>
            <person name="Hellsten U."/>
            <person name="Kuo D.H."/>
            <person name="Larsson T."/>
            <person name="Lv J."/>
            <person name="Arendt D."/>
            <person name="Savage R."/>
            <person name="Osoegawa K."/>
            <person name="de Jong P."/>
            <person name="Grimwood J."/>
            <person name="Chapman J.A."/>
            <person name="Shapiro H."/>
            <person name="Aerts A."/>
            <person name="Otillar R.P."/>
            <person name="Terry A.Y."/>
            <person name="Boore J.L."/>
            <person name="Grigoriev I.V."/>
            <person name="Lindberg D.R."/>
            <person name="Seaver E.C."/>
            <person name="Weisblat D.A."/>
            <person name="Putnam N.H."/>
            <person name="Rokhsar D.S."/>
        </authorList>
    </citation>
    <scope>NUCLEOTIDE SEQUENCE</scope>
    <source>
        <strain evidence="4 6">I ESC-2004</strain>
    </source>
</reference>
<evidence type="ECO:0000313" key="4">
    <source>
        <dbReference type="EMBL" id="ELU11285.1"/>
    </source>
</evidence>
<dbReference type="InterPro" id="IPR030045">
    <property type="entry name" value="CTNNAL1"/>
</dbReference>
<dbReference type="PRINTS" id="PR00805">
    <property type="entry name" value="ALPHACATENIN"/>
</dbReference>
<dbReference type="PANTHER" id="PTHR46342">
    <property type="entry name" value="ALPHA-CATULIN"/>
    <property type="match status" value="1"/>
</dbReference>
<evidence type="ECO:0000256" key="1">
    <source>
        <dbReference type="ARBA" id="ARBA00004496"/>
    </source>
</evidence>
<keyword evidence="3" id="KW-0963">Cytoplasm</keyword>
<feature type="non-terminal residue" evidence="4">
    <location>
        <position position="675"/>
    </location>
</feature>
<dbReference type="OMA" id="DQQKMAK"/>
<dbReference type="Gene3D" id="1.20.120.230">
    <property type="entry name" value="Alpha-catenin/vinculin-like"/>
    <property type="match status" value="4"/>
</dbReference>
<dbReference type="EMBL" id="KB296812">
    <property type="protein sequence ID" value="ELU11285.1"/>
    <property type="molecule type" value="Genomic_DNA"/>
</dbReference>
<reference evidence="6" key="1">
    <citation type="submission" date="2012-12" db="EMBL/GenBank/DDBJ databases">
        <authorList>
            <person name="Hellsten U."/>
            <person name="Grimwood J."/>
            <person name="Chapman J.A."/>
            <person name="Shapiro H."/>
            <person name="Aerts A."/>
            <person name="Otillar R.P."/>
            <person name="Terry A.Y."/>
            <person name="Boore J.L."/>
            <person name="Simakov O."/>
            <person name="Marletaz F."/>
            <person name="Cho S.-J."/>
            <person name="Edsinger-Gonzales E."/>
            <person name="Havlak P."/>
            <person name="Kuo D.-H."/>
            <person name="Larsson T."/>
            <person name="Lv J."/>
            <person name="Arendt D."/>
            <person name="Savage R."/>
            <person name="Osoegawa K."/>
            <person name="de Jong P."/>
            <person name="Lindberg D.R."/>
            <person name="Seaver E.C."/>
            <person name="Weisblat D.A."/>
            <person name="Putnam N.H."/>
            <person name="Grigoriev I.V."/>
            <person name="Rokhsar D.S."/>
        </authorList>
    </citation>
    <scope>NUCLEOTIDE SEQUENCE</scope>
    <source>
        <strain evidence="6">I ESC-2004</strain>
    </source>
</reference>
<feature type="non-terminal residue" evidence="4">
    <location>
        <position position="1"/>
    </location>
</feature>
<dbReference type="GO" id="GO:0045296">
    <property type="term" value="F:cadherin binding"/>
    <property type="evidence" value="ECO:0007669"/>
    <property type="project" value="InterPro"/>
</dbReference>
<evidence type="ECO:0000313" key="5">
    <source>
        <dbReference type="EnsemblMetazoa" id="CapteP22521"/>
    </source>
</evidence>
<dbReference type="InterPro" id="IPR001033">
    <property type="entry name" value="Alpha_catenin"/>
</dbReference>
<protein>
    <recommendedName>
        <fullName evidence="7">Alpha-catulin</fullName>
    </recommendedName>
</protein>
<dbReference type="EMBL" id="AMQN01005784">
    <property type="status" value="NOT_ANNOTATED_CDS"/>
    <property type="molecule type" value="Genomic_DNA"/>
</dbReference>
<evidence type="ECO:0000256" key="2">
    <source>
        <dbReference type="ARBA" id="ARBA00008376"/>
    </source>
</evidence>
<evidence type="ECO:0000256" key="3">
    <source>
        <dbReference type="ARBA" id="ARBA00022490"/>
    </source>
</evidence>
<dbReference type="Pfam" id="PF01044">
    <property type="entry name" value="Vinculin"/>
    <property type="match status" value="2"/>
</dbReference>
<dbReference type="EnsemblMetazoa" id="CapteT22521">
    <property type="protein sequence ID" value="CapteP22521"/>
    <property type="gene ID" value="CapteG22521"/>
</dbReference>
<name>R7V6A7_CAPTE</name>
<comment type="similarity">
    <text evidence="2">Belongs to the vinculin/alpha-catenin family.</text>
</comment>
<gene>
    <name evidence="4" type="ORF">CAPTEDRAFT_22521</name>
</gene>
<organism evidence="4">
    <name type="scientific">Capitella teleta</name>
    <name type="common">Polychaete worm</name>
    <dbReference type="NCBI Taxonomy" id="283909"/>
    <lineage>
        <taxon>Eukaryota</taxon>
        <taxon>Metazoa</taxon>
        <taxon>Spiralia</taxon>
        <taxon>Lophotrochozoa</taxon>
        <taxon>Annelida</taxon>
        <taxon>Polychaeta</taxon>
        <taxon>Sedentaria</taxon>
        <taxon>Scolecida</taxon>
        <taxon>Capitellidae</taxon>
        <taxon>Capitella</taxon>
    </lineage>
</organism>
<comment type="subcellular location">
    <subcellularLocation>
        <location evidence="1">Cytoplasm</location>
    </subcellularLocation>
</comment>
<dbReference type="GO" id="GO:0007155">
    <property type="term" value="P:cell adhesion"/>
    <property type="evidence" value="ECO:0007669"/>
    <property type="project" value="InterPro"/>
</dbReference>
<evidence type="ECO:0008006" key="7">
    <source>
        <dbReference type="Google" id="ProtNLM"/>
    </source>
</evidence>
<dbReference type="Proteomes" id="UP000014760">
    <property type="component" value="Unassembled WGS sequence"/>
</dbReference>